<gene>
    <name evidence="2" type="ORF">PSDVSF_02190</name>
</gene>
<sequence>MVLECELKYLNVDLAATSRRLNDAEGEFLGKYFESNRVFDHPDRALKKAGTLLRLREKQGQCVLTVKRPPAAIEPSKLKIFEEIETGVDDCKIMAKMLEALGFISVFSYEKVREKWRFMDCVICLDRLPFGDFVEIEGTDATVSACAAALGLDPNDTTKATYHGLNIENRLLNGLEPDENFVFEEDVRVAICNELAKDSP</sequence>
<dbReference type="InterPro" id="IPR008173">
    <property type="entry name" value="Adenylyl_cyclase_CyaB"/>
</dbReference>
<dbReference type="CDD" id="cd07890">
    <property type="entry name" value="CYTH-like_AC_IV-like"/>
    <property type="match status" value="1"/>
</dbReference>
<dbReference type="Proteomes" id="UP001053296">
    <property type="component" value="Chromosome"/>
</dbReference>
<dbReference type="EMBL" id="AP024485">
    <property type="protein sequence ID" value="BCS86977.1"/>
    <property type="molecule type" value="Genomic_DNA"/>
</dbReference>
<dbReference type="InterPro" id="IPR023577">
    <property type="entry name" value="CYTH_domain"/>
</dbReference>
<dbReference type="RefSeq" id="WP_229592741.1">
    <property type="nucleotide sequence ID" value="NZ_AP024485.1"/>
</dbReference>
<dbReference type="SUPFAM" id="SSF55154">
    <property type="entry name" value="CYTH-like phosphatases"/>
    <property type="match status" value="1"/>
</dbReference>
<name>A0ABM7P2H3_9BACT</name>
<dbReference type="Gene3D" id="2.40.320.10">
    <property type="entry name" value="Hypothetical Protein Pfu-838710-001"/>
    <property type="match status" value="1"/>
</dbReference>
<evidence type="ECO:0000313" key="2">
    <source>
        <dbReference type="EMBL" id="BCS86977.1"/>
    </source>
</evidence>
<dbReference type="PANTHER" id="PTHR21028:SF2">
    <property type="entry name" value="CYTH DOMAIN-CONTAINING PROTEIN"/>
    <property type="match status" value="1"/>
</dbReference>
<keyword evidence="3" id="KW-1185">Reference proteome</keyword>
<accession>A0ABM7P2H3</accession>
<organism evidence="2 3">
    <name type="scientific">Pseudodesulfovibrio sediminis</name>
    <dbReference type="NCBI Taxonomy" id="2810563"/>
    <lineage>
        <taxon>Bacteria</taxon>
        <taxon>Pseudomonadati</taxon>
        <taxon>Thermodesulfobacteriota</taxon>
        <taxon>Desulfovibrionia</taxon>
        <taxon>Desulfovibrionales</taxon>
        <taxon>Desulfovibrionaceae</taxon>
    </lineage>
</organism>
<reference evidence="2" key="1">
    <citation type="journal article" date="2022" name="Arch. Microbiol.">
        <title>Pseudodesulfovibrio sediminis sp. nov., a mesophilic and neutrophilic sulfate-reducing bacterium isolated from sediment of a brackish lake.</title>
        <authorList>
            <person name="Takahashi A."/>
            <person name="Kojima H."/>
            <person name="Watanabe M."/>
            <person name="Fukui M."/>
        </authorList>
    </citation>
    <scope>NUCLEOTIDE SEQUENCE</scope>
    <source>
        <strain evidence="2">SF6</strain>
    </source>
</reference>
<feature type="domain" description="CYTH" evidence="1">
    <location>
        <begin position="2"/>
        <end position="168"/>
    </location>
</feature>
<protein>
    <recommendedName>
        <fullName evidence="1">CYTH domain-containing protein</fullName>
    </recommendedName>
</protein>
<dbReference type="Pfam" id="PF01928">
    <property type="entry name" value="CYTH"/>
    <property type="match status" value="1"/>
</dbReference>
<dbReference type="SMART" id="SM01118">
    <property type="entry name" value="CYTH"/>
    <property type="match status" value="1"/>
</dbReference>
<evidence type="ECO:0000259" key="1">
    <source>
        <dbReference type="PROSITE" id="PS51707"/>
    </source>
</evidence>
<evidence type="ECO:0000313" key="3">
    <source>
        <dbReference type="Proteomes" id="UP001053296"/>
    </source>
</evidence>
<dbReference type="PANTHER" id="PTHR21028">
    <property type="entry name" value="SI:CH211-156B7.4"/>
    <property type="match status" value="1"/>
</dbReference>
<proteinExistence type="predicted"/>
<dbReference type="PROSITE" id="PS51707">
    <property type="entry name" value="CYTH"/>
    <property type="match status" value="1"/>
</dbReference>
<dbReference type="InterPro" id="IPR033469">
    <property type="entry name" value="CYTH-like_dom_sf"/>
</dbReference>